<evidence type="ECO:0000259" key="4">
    <source>
        <dbReference type="Pfam" id="PF06211"/>
    </source>
</evidence>
<evidence type="ECO:0000256" key="1">
    <source>
        <dbReference type="SAM" id="MobiDB-lite"/>
    </source>
</evidence>
<dbReference type="InterPro" id="IPR045807">
    <property type="entry name" value="BAMBI_N"/>
</dbReference>
<evidence type="ECO:0000256" key="2">
    <source>
        <dbReference type="SAM" id="Phobius"/>
    </source>
</evidence>
<evidence type="ECO:0000313" key="5">
    <source>
        <dbReference type="Proteomes" id="UP000694845"/>
    </source>
</evidence>
<dbReference type="SUPFAM" id="SSF57302">
    <property type="entry name" value="Snake toxin-like"/>
    <property type="match status" value="1"/>
</dbReference>
<sequence>MAMVQMCVLGLYAVLVFMMQMKTYVTYGQLICACTTAACNDTGSVTCHAVTSCYTQYLDQRDGSSPITRGCIDEKTPLLCENRRPFVPVTPWPHLRCCKESMCNADTVILTPPAWPRRLVQSTTAQVFPTGDIRPHHNSKQPAQNSDPKAENVKQPILIIALPVVVLCLFVILLIVVVIIVKQSRTRHRTSEFGANTNTTGLPTRRGRGVLYNTGDPYVREKFLSSVPV</sequence>
<dbReference type="OMA" id="QLICACT"/>
<reference evidence="6" key="1">
    <citation type="submission" date="2025-08" db="UniProtKB">
        <authorList>
            <consortium name="RefSeq"/>
        </authorList>
    </citation>
    <scope>IDENTIFICATION</scope>
</reference>
<evidence type="ECO:0000256" key="3">
    <source>
        <dbReference type="SAM" id="SignalP"/>
    </source>
</evidence>
<keyword evidence="2" id="KW-0812">Transmembrane</keyword>
<keyword evidence="2" id="KW-1133">Transmembrane helix</keyword>
<keyword evidence="5" id="KW-1185">Reference proteome</keyword>
<feature type="region of interest" description="Disordered" evidence="1">
    <location>
        <begin position="129"/>
        <end position="148"/>
    </location>
</feature>
<gene>
    <name evidence="6" type="primary">LOC110983807</name>
</gene>
<feature type="transmembrane region" description="Helical" evidence="2">
    <location>
        <begin position="157"/>
        <end position="181"/>
    </location>
</feature>
<accession>A0A8B7Z0D7</accession>
<dbReference type="Proteomes" id="UP000694845">
    <property type="component" value="Unplaced"/>
</dbReference>
<protein>
    <submittedName>
        <fullName evidence="6">Uncharacterized protein LOC110983807</fullName>
    </submittedName>
</protein>
<feature type="chain" id="PRO_5034545457" evidence="3">
    <location>
        <begin position="29"/>
        <end position="229"/>
    </location>
</feature>
<name>A0A8B7Z0D7_ACAPL</name>
<feature type="domain" description="BMP and activin membrane-bound inhibitor N-terminal" evidence="4">
    <location>
        <begin position="19"/>
        <end position="105"/>
    </location>
</feature>
<keyword evidence="2" id="KW-0472">Membrane</keyword>
<dbReference type="InterPro" id="IPR045860">
    <property type="entry name" value="Snake_toxin-like_sf"/>
</dbReference>
<dbReference type="OrthoDB" id="6412674at2759"/>
<dbReference type="Pfam" id="PF06211">
    <property type="entry name" value="BAMBI"/>
    <property type="match status" value="1"/>
</dbReference>
<dbReference type="GeneID" id="110983807"/>
<dbReference type="Gene3D" id="2.10.60.10">
    <property type="entry name" value="CD59"/>
    <property type="match status" value="1"/>
</dbReference>
<evidence type="ECO:0000313" key="6">
    <source>
        <dbReference type="RefSeq" id="XP_022099063.1"/>
    </source>
</evidence>
<feature type="signal peptide" evidence="3">
    <location>
        <begin position="1"/>
        <end position="28"/>
    </location>
</feature>
<dbReference type="KEGG" id="aplc:110983807"/>
<dbReference type="RefSeq" id="XP_022099063.1">
    <property type="nucleotide sequence ID" value="XM_022243371.1"/>
</dbReference>
<dbReference type="AlphaFoldDB" id="A0A8B7Z0D7"/>
<proteinExistence type="predicted"/>
<keyword evidence="3" id="KW-0732">Signal</keyword>
<organism evidence="5 6">
    <name type="scientific">Acanthaster planci</name>
    <name type="common">Crown-of-thorns starfish</name>
    <dbReference type="NCBI Taxonomy" id="133434"/>
    <lineage>
        <taxon>Eukaryota</taxon>
        <taxon>Metazoa</taxon>
        <taxon>Echinodermata</taxon>
        <taxon>Eleutherozoa</taxon>
        <taxon>Asterozoa</taxon>
        <taxon>Asteroidea</taxon>
        <taxon>Valvatacea</taxon>
        <taxon>Valvatida</taxon>
        <taxon>Acanthasteridae</taxon>
        <taxon>Acanthaster</taxon>
    </lineage>
</organism>